<evidence type="ECO:0000259" key="9">
    <source>
        <dbReference type="Pfam" id="PF06594"/>
    </source>
</evidence>
<evidence type="ECO:0000256" key="7">
    <source>
        <dbReference type="ARBA" id="ARBA00023026"/>
    </source>
</evidence>
<dbReference type="Pfam" id="PF00353">
    <property type="entry name" value="HemolysinCabind"/>
    <property type="match status" value="9"/>
</dbReference>
<gene>
    <name evidence="10" type="ORF">SASC598J21_012720</name>
</gene>
<keyword evidence="5" id="KW-0677">Repeat</keyword>
<evidence type="ECO:0000313" key="11">
    <source>
        <dbReference type="Proteomes" id="UP000027644"/>
    </source>
</evidence>
<keyword evidence="8" id="KW-0472">Membrane</keyword>
<accession>A0A074V6D5</accession>
<dbReference type="InterPro" id="IPR003995">
    <property type="entry name" value="RTX_toxin_determinant-A"/>
</dbReference>
<dbReference type="PROSITE" id="PS00330">
    <property type="entry name" value="HEMOLYSIN_CALCIUM"/>
    <property type="match status" value="10"/>
</dbReference>
<evidence type="ECO:0000313" key="10">
    <source>
        <dbReference type="EMBL" id="KEQ00988.1"/>
    </source>
</evidence>
<dbReference type="InterPro" id="IPR001343">
    <property type="entry name" value="Hemolysn_Ca-bd"/>
</dbReference>
<evidence type="ECO:0000256" key="1">
    <source>
        <dbReference type="ARBA" id="ARBA00004370"/>
    </source>
</evidence>
<dbReference type="InterPro" id="IPR018511">
    <property type="entry name" value="Hemolysin-typ_Ca-bd_CS"/>
</dbReference>
<dbReference type="Pfam" id="PF06594">
    <property type="entry name" value="HCBP_related"/>
    <property type="match status" value="1"/>
</dbReference>
<dbReference type="Gene3D" id="2.150.10.10">
    <property type="entry name" value="Serralysin-like metalloprotease, C-terminal"/>
    <property type="match status" value="6"/>
</dbReference>
<dbReference type="InterPro" id="IPR050557">
    <property type="entry name" value="RTX_toxin/Mannuronan_C5-epim"/>
</dbReference>
<feature type="domain" description="Haemolysin-type calcium binding-related" evidence="9">
    <location>
        <begin position="860"/>
        <end position="893"/>
    </location>
</feature>
<dbReference type="Proteomes" id="UP000027644">
    <property type="component" value="Unassembled WGS sequence"/>
</dbReference>
<proteinExistence type="predicted"/>
<evidence type="ECO:0000256" key="5">
    <source>
        <dbReference type="ARBA" id="ARBA00022737"/>
    </source>
</evidence>
<evidence type="ECO:0000256" key="4">
    <source>
        <dbReference type="ARBA" id="ARBA00022656"/>
    </source>
</evidence>
<evidence type="ECO:0000256" key="3">
    <source>
        <dbReference type="ARBA" id="ARBA00022525"/>
    </source>
</evidence>
<dbReference type="PRINTS" id="PR00313">
    <property type="entry name" value="CABNDNGRPT"/>
</dbReference>
<keyword evidence="3" id="KW-0964">Secreted</keyword>
<dbReference type="SUPFAM" id="SSF51120">
    <property type="entry name" value="beta-Roll"/>
    <property type="match status" value="5"/>
</dbReference>
<organism evidence="10 11">
    <name type="scientific">Snodgrassella alvi SCGC AB-598-J21</name>
    <dbReference type="NCBI Taxonomy" id="1385367"/>
    <lineage>
        <taxon>Bacteria</taxon>
        <taxon>Pseudomonadati</taxon>
        <taxon>Pseudomonadota</taxon>
        <taxon>Betaproteobacteria</taxon>
        <taxon>Neisseriales</taxon>
        <taxon>Neisseriaceae</taxon>
        <taxon>Snodgrassella</taxon>
    </lineage>
</organism>
<evidence type="ECO:0000256" key="6">
    <source>
        <dbReference type="ARBA" id="ARBA00022837"/>
    </source>
</evidence>
<dbReference type="GO" id="GO:0005509">
    <property type="term" value="F:calcium ion binding"/>
    <property type="evidence" value="ECO:0007669"/>
    <property type="project" value="InterPro"/>
</dbReference>
<dbReference type="GO" id="GO:0090729">
    <property type="term" value="F:toxin activity"/>
    <property type="evidence" value="ECO:0007669"/>
    <property type="project" value="UniProtKB-KW"/>
</dbReference>
<reference evidence="10 11" key="1">
    <citation type="journal article" date="2014" name="PLoS Genet.">
        <title>Hidden diversity in honey bee gut symbionts detected by single-cell genomics.</title>
        <authorList>
            <person name="Engel P."/>
            <person name="Stepanauskas R."/>
            <person name="Moran N."/>
        </authorList>
    </citation>
    <scope>NUCLEOTIDE SEQUENCE [LARGE SCALE GENOMIC DNA]</scope>
    <source>
        <strain evidence="10 11">SCGC AB-598-J21</strain>
    </source>
</reference>
<name>A0A074V6D5_9NEIS</name>
<sequence length="940" mass="102016">MLFKLQRYLFATTYKELEMIKTVKNIQTGSDWTKDRYVFQPGHGQSIIQDKGNEYDISQYNDLIFPQAKAANAIFTRSGNDLVIKAYGATDAVILPDYFNTDNADSRAFNFIFADKVLYRNDIAAMTFTLDGTNGDDVLHGWDSNDIINGGAGNDILYGGNGDDTLNGGTGNDKLYGGNGNDILNGGDGDDYIVGEHGDNVLIGGNGNDILLGSDDGYDVLIGGTGNDVLAGGESKDLYIFQTGHGNDIIYDKSSSSDSNSYNDVKFEKAFAADTRFSRSGNDLVIQAYGNNDSVTLSDFFITHNSYTRSFNFIFEDKTLTAVDIAKMTFIINGTDGDDELQGWDSNDIINGGLGNDRLYGGYGNDILNGGYGNDFLSGDNGNDYLDGGDGDDYIDGGDGNDILIGGNGNDTLIGNAGYDILNGGAGNDILNGGDWAKDRYIFQSGHGQDIINDKGYEDRNHEKYNDVVFENAFIKDAIFSRSGNNLIIRAYGNQDSVTLTDFFKPDSTDTRAFNFIFADITLPAEAIAQMTLVLNGTDGNDVLHGWDSNDIINGGLGDDILYGGNGDDILNGEAGNDKLYGGNGNDILNGGDGDDYLEDTQGDNIFVGGNGNDILLGGDGYDVMIGGTGNDVMAGGEGKDLYIFQTGHGNDIINDKSLSSDRNNYNDVKFEKAFAADARFSRSGNNLVIQAYGNNDSVTLTDFFISGYANTRAFNFIFEDKTITANDISKMTFVLEGTDNDDVLTGWDSNDIINGKKGNDILYGGKGNDYIYGGQGNDTLYGEEGNDSLFGEEGYDILNGGAGDDYLFGGNFERDLYVFNANHGRDVVEDIAINRQQGDILAFRDYSSRELWFSQNGNDLIISHIGTSDQVTVKSWFVSEYNRQYSITTADGKEIYASQVEQLVNAMSSFTATTHDIATTDNQKLQFNQQAIISSYWGN</sequence>
<dbReference type="AlphaFoldDB" id="A0A074V6D5"/>
<evidence type="ECO:0000256" key="2">
    <source>
        <dbReference type="ARBA" id="ARBA00004613"/>
    </source>
</evidence>
<dbReference type="PANTHER" id="PTHR38340:SF1">
    <property type="entry name" value="S-LAYER PROTEIN"/>
    <property type="match status" value="1"/>
</dbReference>
<comment type="subcellular location">
    <subcellularLocation>
        <location evidence="1">Membrane</location>
    </subcellularLocation>
    <subcellularLocation>
        <location evidence="2">Secreted</location>
    </subcellularLocation>
</comment>
<dbReference type="GO" id="GO:0016020">
    <property type="term" value="C:membrane"/>
    <property type="evidence" value="ECO:0007669"/>
    <property type="project" value="UniProtKB-SubCell"/>
</dbReference>
<comment type="caution">
    <text evidence="10">The sequence shown here is derived from an EMBL/GenBank/DDBJ whole genome shotgun (WGS) entry which is preliminary data.</text>
</comment>
<dbReference type="InterPro" id="IPR010566">
    <property type="entry name" value="Haemolys_ca-bd"/>
</dbReference>
<protein>
    <submittedName>
        <fullName evidence="10">RTX toxins or related Ca2+-binding protein</fullName>
    </submittedName>
</protein>
<dbReference type="PRINTS" id="PR01488">
    <property type="entry name" value="RTXTOXINA"/>
</dbReference>
<dbReference type="GO" id="GO:0005576">
    <property type="term" value="C:extracellular region"/>
    <property type="evidence" value="ECO:0007669"/>
    <property type="project" value="UniProtKB-SubCell"/>
</dbReference>
<dbReference type="InterPro" id="IPR011049">
    <property type="entry name" value="Serralysin-like_metalloprot_C"/>
</dbReference>
<evidence type="ECO:0000256" key="8">
    <source>
        <dbReference type="ARBA" id="ARBA00023136"/>
    </source>
</evidence>
<keyword evidence="4" id="KW-0800">Toxin</keyword>
<keyword evidence="7" id="KW-0843">Virulence</keyword>
<dbReference type="PANTHER" id="PTHR38340">
    <property type="entry name" value="S-LAYER PROTEIN"/>
    <property type="match status" value="1"/>
</dbReference>
<dbReference type="EMBL" id="AVQL01000440">
    <property type="protein sequence ID" value="KEQ00988.1"/>
    <property type="molecule type" value="Genomic_DNA"/>
</dbReference>
<keyword evidence="6" id="KW-0106">Calcium</keyword>